<organism evidence="1 3">
    <name type="scientific">Brassica cretica</name>
    <name type="common">Mustard</name>
    <dbReference type="NCBI Taxonomy" id="69181"/>
    <lineage>
        <taxon>Eukaryota</taxon>
        <taxon>Viridiplantae</taxon>
        <taxon>Streptophyta</taxon>
        <taxon>Embryophyta</taxon>
        <taxon>Tracheophyta</taxon>
        <taxon>Spermatophyta</taxon>
        <taxon>Magnoliopsida</taxon>
        <taxon>eudicotyledons</taxon>
        <taxon>Gunneridae</taxon>
        <taxon>Pentapetalae</taxon>
        <taxon>rosids</taxon>
        <taxon>malvids</taxon>
        <taxon>Brassicales</taxon>
        <taxon>Brassicaceae</taxon>
        <taxon>Brassiceae</taxon>
        <taxon>Brassica</taxon>
    </lineage>
</organism>
<evidence type="ECO:0000313" key="3">
    <source>
        <dbReference type="Proteomes" id="UP000712281"/>
    </source>
</evidence>
<dbReference type="Proteomes" id="UP000712281">
    <property type="component" value="Unassembled WGS sequence"/>
</dbReference>
<gene>
    <name evidence="1" type="ORF">F2Q68_00021247</name>
    <name evidence="2" type="ORF">F2Q70_00004375</name>
</gene>
<dbReference type="EMBL" id="QGKY02001015">
    <property type="protein sequence ID" value="KAF2572368.1"/>
    <property type="molecule type" value="Genomic_DNA"/>
</dbReference>
<name>A0A8S9G0G7_BRACR</name>
<comment type="caution">
    <text evidence="1">The sequence shown here is derived from an EMBL/GenBank/DDBJ whole genome shotgun (WGS) entry which is preliminary data.</text>
</comment>
<protein>
    <submittedName>
        <fullName evidence="1">Uncharacterized protein</fullName>
    </submittedName>
</protein>
<dbReference type="AlphaFoldDB" id="A0A8S9G0G7"/>
<evidence type="ECO:0000313" key="2">
    <source>
        <dbReference type="EMBL" id="KAF2572368.1"/>
    </source>
</evidence>
<dbReference type="EMBL" id="QGKW02002228">
    <property type="protein sequence ID" value="KAF2539041.1"/>
    <property type="molecule type" value="Genomic_DNA"/>
</dbReference>
<reference evidence="1" key="1">
    <citation type="submission" date="2019-12" db="EMBL/GenBank/DDBJ databases">
        <title>Genome sequencing and annotation of Brassica cretica.</title>
        <authorList>
            <person name="Studholme D.J."/>
            <person name="Sarris P.F."/>
        </authorList>
    </citation>
    <scope>NUCLEOTIDE SEQUENCE</scope>
    <source>
        <strain evidence="1">PFS-001/15</strain>
        <strain evidence="2">PFS-102/07</strain>
        <tissue evidence="1">Leaf</tissue>
    </source>
</reference>
<proteinExistence type="predicted"/>
<sequence length="114" mass="12752">MIHEKQYLCLVAKGFISETATKLDELEDPNDLPEAINQVVGQTFTFGVYFQTEHIVYGTDIYKSALHLTDGQDNNEVLSTPFTKREEDAPDISSSTMKVCSKQVMFGEDELVGV</sequence>
<accession>A0A8S9G0G7</accession>
<evidence type="ECO:0000313" key="1">
    <source>
        <dbReference type="EMBL" id="KAF2539041.1"/>
    </source>
</evidence>